<dbReference type="InterPro" id="IPR047691">
    <property type="entry name" value="PelF-like"/>
</dbReference>
<dbReference type="InterPro" id="IPR022622">
    <property type="entry name" value="DUF3492"/>
</dbReference>
<dbReference type="EMBL" id="MTBC01000001">
    <property type="protein sequence ID" value="OQD44051.1"/>
    <property type="molecule type" value="Genomic_DNA"/>
</dbReference>
<dbReference type="Proteomes" id="UP000191680">
    <property type="component" value="Unassembled WGS sequence"/>
</dbReference>
<evidence type="ECO:0000259" key="1">
    <source>
        <dbReference type="Pfam" id="PF00534"/>
    </source>
</evidence>
<dbReference type="GO" id="GO:0016757">
    <property type="term" value="F:glycosyltransferase activity"/>
    <property type="evidence" value="ECO:0007669"/>
    <property type="project" value="InterPro"/>
</dbReference>
<dbReference type="SUPFAM" id="SSF53756">
    <property type="entry name" value="UDP-Glycosyltransferase/glycogen phosphorylase"/>
    <property type="match status" value="1"/>
</dbReference>
<dbReference type="AlphaFoldDB" id="A0A1V6LV45"/>
<evidence type="ECO:0000259" key="2">
    <source>
        <dbReference type="Pfam" id="PF11997"/>
    </source>
</evidence>
<proteinExistence type="predicted"/>
<dbReference type="Pfam" id="PF00534">
    <property type="entry name" value="Glycos_transf_1"/>
    <property type="match status" value="1"/>
</dbReference>
<protein>
    <submittedName>
        <fullName evidence="3">Glycosyl transferase</fullName>
    </submittedName>
</protein>
<dbReference type="InterPro" id="IPR001296">
    <property type="entry name" value="Glyco_trans_1"/>
</dbReference>
<dbReference type="PANTHER" id="PTHR12526">
    <property type="entry name" value="GLYCOSYLTRANSFERASE"/>
    <property type="match status" value="1"/>
</dbReference>
<evidence type="ECO:0000313" key="4">
    <source>
        <dbReference type="Proteomes" id="UP000191680"/>
    </source>
</evidence>
<accession>A0A1V6LV45</accession>
<sequence>MPSPSKINKNILLVTEGTYPYKGGGVSTWAHYLTQNIKDFDFSLYALTADVEYEPLYDLGNSVKEVVQIPVWSPEEPYDCVDYNEEYKTILMRRELTTYENVQNLFVPHFKVFLENTFKDTPQTNAELEAIKQAFIKMWQFFNNYDYKSTLRSESVWNCFNYCIANIWPQKELNSASLQDMSMGIRLIYRFLIPLAIDPPKAAITHLTIAGTGIIPALKNKEKYGSKTMLTEHGVFIRERMLAISKTAYSPFLKRLLIVFSEMLTRLTYRECDRILTVSKFNIDWALRYGAQKEKVSVVYNGVEASKFVPAKTSSKKERPTVVAAARIFDLKDIITMIKVCAEVRKSIPNVLFLVYGNKDAVPEYTEQCQNLIAELALEDHFKLAGFHAKPEKLFLEGDISILTSISEGFPYTVIESMSCGIPVVATDVGGVSEALTPACGYICKPRDLEGISEKVISILRDETLRKKMGGACRERVLELFTIEQFITLFTKEYKSLTLPVPQIEKLPLKKIQLA</sequence>
<comment type="caution">
    <text evidence="3">The sequence shown here is derived from an EMBL/GenBank/DDBJ whole genome shotgun (WGS) entry which is preliminary data.</text>
</comment>
<gene>
    <name evidence="3" type="ORF">BUL40_00400</name>
</gene>
<organism evidence="3 4">
    <name type="scientific">Croceivirga radicis</name>
    <dbReference type="NCBI Taxonomy" id="1929488"/>
    <lineage>
        <taxon>Bacteria</taxon>
        <taxon>Pseudomonadati</taxon>
        <taxon>Bacteroidota</taxon>
        <taxon>Flavobacteriia</taxon>
        <taxon>Flavobacteriales</taxon>
        <taxon>Flavobacteriaceae</taxon>
        <taxon>Croceivirga</taxon>
    </lineage>
</organism>
<reference evidence="3 4" key="1">
    <citation type="submission" date="2016-12" db="EMBL/GenBank/DDBJ databases">
        <authorList>
            <person name="Song W.-J."/>
            <person name="Kurnit D.M."/>
        </authorList>
    </citation>
    <scope>NUCLEOTIDE SEQUENCE [LARGE SCALE GENOMIC DNA]</scope>
    <source>
        <strain evidence="3 4">HSG9</strain>
    </source>
</reference>
<keyword evidence="3" id="KW-0808">Transferase</keyword>
<evidence type="ECO:0000313" key="3">
    <source>
        <dbReference type="EMBL" id="OQD44051.1"/>
    </source>
</evidence>
<dbReference type="NCBIfam" id="NF038011">
    <property type="entry name" value="PelF"/>
    <property type="match status" value="1"/>
</dbReference>
<dbReference type="Pfam" id="PF11997">
    <property type="entry name" value="DUF3492"/>
    <property type="match status" value="1"/>
</dbReference>
<name>A0A1V6LV45_9FLAO</name>
<feature type="domain" description="DUF3492" evidence="2">
    <location>
        <begin position="10"/>
        <end position="294"/>
    </location>
</feature>
<keyword evidence="4" id="KW-1185">Reference proteome</keyword>
<feature type="domain" description="Glycosyl transferase family 1" evidence="1">
    <location>
        <begin position="310"/>
        <end position="474"/>
    </location>
</feature>
<dbReference type="Gene3D" id="3.40.50.2000">
    <property type="entry name" value="Glycogen Phosphorylase B"/>
    <property type="match status" value="2"/>
</dbReference>
<dbReference type="OrthoDB" id="1522162at2"/>
<dbReference type="RefSeq" id="WP_080317630.1">
    <property type="nucleotide sequence ID" value="NZ_MTBC01000001.1"/>
</dbReference>
<dbReference type="PANTHER" id="PTHR12526:SF630">
    <property type="entry name" value="GLYCOSYLTRANSFERASE"/>
    <property type="match status" value="1"/>
</dbReference>